<dbReference type="GO" id="GO:0003723">
    <property type="term" value="F:RNA binding"/>
    <property type="evidence" value="ECO:0007669"/>
    <property type="project" value="InterPro"/>
</dbReference>
<dbReference type="Proteomes" id="UP001177003">
    <property type="component" value="Chromosome 8"/>
</dbReference>
<evidence type="ECO:0000313" key="1">
    <source>
        <dbReference type="EMBL" id="CAI9297496.1"/>
    </source>
</evidence>
<dbReference type="CDD" id="cd00403">
    <property type="entry name" value="Ribosomal_L1"/>
    <property type="match status" value="1"/>
</dbReference>
<name>A0AA35ZSK5_LACSI</name>
<dbReference type="InterPro" id="IPR028364">
    <property type="entry name" value="Ribosomal_uL1/biogenesis"/>
</dbReference>
<evidence type="ECO:0000313" key="2">
    <source>
        <dbReference type="Proteomes" id="UP001177003"/>
    </source>
</evidence>
<reference evidence="1" key="1">
    <citation type="submission" date="2023-04" db="EMBL/GenBank/DDBJ databases">
        <authorList>
            <person name="Vijverberg K."/>
            <person name="Xiong W."/>
            <person name="Schranz E."/>
        </authorList>
    </citation>
    <scope>NUCLEOTIDE SEQUENCE</scope>
</reference>
<dbReference type="InterPro" id="IPR050257">
    <property type="entry name" value="eL8/uL1-like"/>
</dbReference>
<dbReference type="Gene3D" id="3.40.50.790">
    <property type="match status" value="1"/>
</dbReference>
<protein>
    <recommendedName>
        <fullName evidence="3">Ribosomal protein</fullName>
    </recommendedName>
</protein>
<organism evidence="1 2">
    <name type="scientific">Lactuca saligna</name>
    <name type="common">Willowleaf lettuce</name>
    <dbReference type="NCBI Taxonomy" id="75948"/>
    <lineage>
        <taxon>Eukaryota</taxon>
        <taxon>Viridiplantae</taxon>
        <taxon>Streptophyta</taxon>
        <taxon>Embryophyta</taxon>
        <taxon>Tracheophyta</taxon>
        <taxon>Spermatophyta</taxon>
        <taxon>Magnoliopsida</taxon>
        <taxon>eudicotyledons</taxon>
        <taxon>Gunneridae</taxon>
        <taxon>Pentapetalae</taxon>
        <taxon>asterids</taxon>
        <taxon>campanulids</taxon>
        <taxon>Asterales</taxon>
        <taxon>Asteraceae</taxon>
        <taxon>Cichorioideae</taxon>
        <taxon>Cichorieae</taxon>
        <taxon>Lactucinae</taxon>
        <taxon>Lactuca</taxon>
    </lineage>
</organism>
<dbReference type="PANTHER" id="PTHR23105">
    <property type="entry name" value="RIBOSOMAL PROTEIN L7AE FAMILY MEMBER"/>
    <property type="match status" value="1"/>
</dbReference>
<dbReference type="Pfam" id="PF00687">
    <property type="entry name" value="Ribosomal_L1"/>
    <property type="match status" value="1"/>
</dbReference>
<accession>A0AA35ZSK5</accession>
<keyword evidence="2" id="KW-1185">Reference proteome</keyword>
<gene>
    <name evidence="1" type="ORF">LSALG_LOCUS36307</name>
</gene>
<evidence type="ECO:0008006" key="3">
    <source>
        <dbReference type="Google" id="ProtNLM"/>
    </source>
</evidence>
<dbReference type="AlphaFoldDB" id="A0AA35ZSK5"/>
<dbReference type="SUPFAM" id="SSF56808">
    <property type="entry name" value="Ribosomal protein L1"/>
    <property type="match status" value="1"/>
</dbReference>
<dbReference type="EMBL" id="OX465084">
    <property type="protein sequence ID" value="CAI9297496.1"/>
    <property type="molecule type" value="Genomic_DNA"/>
</dbReference>
<dbReference type="InterPro" id="IPR023674">
    <property type="entry name" value="Ribosomal_uL1-like"/>
</dbReference>
<sequence>MAPVTSGDNQSKQRIPRDTVRKALISLIKWKRKQVSDQKEPISGDVDDFIYLLLTLKKIPNKDFTKSPNKIPIPHSLQTSPEFSRSCLIIDDRPKPNSQKLTVEFADKKIKSLGIPISKILKLSKLKSDYRSFESKMELLNSFDIFLADRRVIDMLPGILGKVFYKNKRKIPVPVELKRDGDWKEEIEMGFCCSLLWLSKGTCSVVKVGKFEGMDVEEIVDNVVAAVGGVVEVVPKKWVGVKSFHLKFFDSLALPIYQRKEDLIRENGITKVF</sequence>
<proteinExistence type="predicted"/>
<dbReference type="InterPro" id="IPR016095">
    <property type="entry name" value="Ribosomal_uL1_3-a/b-sand"/>
</dbReference>